<reference evidence="3 4" key="1">
    <citation type="submission" date="2018-05" db="EMBL/GenBank/DDBJ databases">
        <title>Description of Sphingomonas pokkalii sp nov, isolated from the rhizosphere of saline tolerant pokkali rice and its draft genome analysis.</title>
        <authorList>
            <person name="Menon R."/>
            <person name="Kumari S."/>
            <person name="Rameshkumar N."/>
        </authorList>
    </citation>
    <scope>NUCLEOTIDE SEQUENCE [LARGE SCALE GENOMIC DNA]</scope>
    <source>
        <strain evidence="3 4">L3B27</strain>
    </source>
</reference>
<name>A0A2U0SJH2_9SPHN</name>
<comment type="caution">
    <text evidence="3">The sequence shown here is derived from an EMBL/GenBank/DDBJ whole genome shotgun (WGS) entry which is preliminary data.</text>
</comment>
<feature type="chain" id="PRO_5015775707" description="DUF4136 domain-containing protein" evidence="1">
    <location>
        <begin position="20"/>
        <end position="205"/>
    </location>
</feature>
<protein>
    <recommendedName>
        <fullName evidence="2">DUF4136 domain-containing protein</fullName>
    </recommendedName>
</protein>
<dbReference type="Pfam" id="PF13590">
    <property type="entry name" value="DUF4136"/>
    <property type="match status" value="1"/>
</dbReference>
<proteinExistence type="predicted"/>
<evidence type="ECO:0000313" key="4">
    <source>
        <dbReference type="Proteomes" id="UP000245890"/>
    </source>
</evidence>
<feature type="domain" description="DUF4136" evidence="2">
    <location>
        <begin position="59"/>
        <end position="196"/>
    </location>
</feature>
<evidence type="ECO:0000256" key="1">
    <source>
        <dbReference type="SAM" id="SignalP"/>
    </source>
</evidence>
<sequence>MFVNQYLRFALLATLPVLAAGCTSTTGRTPIDVTRYHLGQAMERTTVTIMPMSGAMDVSAEYRVYADAVQAELNRLGYVPATSDRPAGYIASVSFTRSTRGVIQDRPPVSVGLGGGSFGGGRGGGVGLGGGVSFGLGKGKQHEILVSQLWVQLRRRAGESVIWEGRAETTGVGVKDNQPAATAQRLAAALFKDFPGESGITITVK</sequence>
<organism evidence="3 4">
    <name type="scientific">Sphingomonas pokkalii</name>
    <dbReference type="NCBI Taxonomy" id="2175090"/>
    <lineage>
        <taxon>Bacteria</taxon>
        <taxon>Pseudomonadati</taxon>
        <taxon>Pseudomonadota</taxon>
        <taxon>Alphaproteobacteria</taxon>
        <taxon>Sphingomonadales</taxon>
        <taxon>Sphingomonadaceae</taxon>
        <taxon>Sphingomonas</taxon>
    </lineage>
</organism>
<keyword evidence="1" id="KW-0732">Signal</keyword>
<feature type="signal peptide" evidence="1">
    <location>
        <begin position="1"/>
        <end position="19"/>
    </location>
</feature>
<accession>A0A2U0SJH2</accession>
<dbReference type="OrthoDB" id="7428103at2"/>
<dbReference type="Proteomes" id="UP000245890">
    <property type="component" value="Unassembled WGS sequence"/>
</dbReference>
<dbReference type="EMBL" id="QENQ01000001">
    <property type="protein sequence ID" value="PVX31487.1"/>
    <property type="molecule type" value="Genomic_DNA"/>
</dbReference>
<dbReference type="InterPro" id="IPR025411">
    <property type="entry name" value="DUF4136"/>
</dbReference>
<gene>
    <name evidence="3" type="ORF">DD559_11575</name>
</gene>
<evidence type="ECO:0000313" key="3">
    <source>
        <dbReference type="EMBL" id="PVX31487.1"/>
    </source>
</evidence>
<evidence type="ECO:0000259" key="2">
    <source>
        <dbReference type="Pfam" id="PF13590"/>
    </source>
</evidence>
<keyword evidence="4" id="KW-1185">Reference proteome</keyword>
<dbReference type="AlphaFoldDB" id="A0A2U0SJH2"/>